<dbReference type="AlphaFoldDB" id="A0A5B0P0I6"/>
<reference evidence="3 4" key="1">
    <citation type="submission" date="2019-05" db="EMBL/GenBank/DDBJ databases">
        <title>Emergence of the Ug99 lineage of the wheat stem rust pathogen through somatic hybridization.</title>
        <authorList>
            <person name="Li F."/>
            <person name="Upadhyaya N.M."/>
            <person name="Sperschneider J."/>
            <person name="Matny O."/>
            <person name="Nguyen-Phuc H."/>
            <person name="Mago R."/>
            <person name="Raley C."/>
            <person name="Miller M.E."/>
            <person name="Silverstein K.A.T."/>
            <person name="Henningsen E."/>
            <person name="Hirsch C.D."/>
            <person name="Visser B."/>
            <person name="Pretorius Z.A."/>
            <person name="Steffenson B.J."/>
            <person name="Schwessinger B."/>
            <person name="Dodds P.N."/>
            <person name="Figueroa M."/>
        </authorList>
    </citation>
    <scope>NUCLEOTIDE SEQUENCE [LARGE SCALE GENOMIC DNA]</scope>
    <source>
        <strain evidence="1">21-0</strain>
        <strain evidence="2 4">Ug99</strain>
    </source>
</reference>
<evidence type="ECO:0000313" key="3">
    <source>
        <dbReference type="Proteomes" id="UP000324748"/>
    </source>
</evidence>
<dbReference type="InterPro" id="IPR011989">
    <property type="entry name" value="ARM-like"/>
</dbReference>
<evidence type="ECO:0000313" key="1">
    <source>
        <dbReference type="EMBL" id="KAA1094506.1"/>
    </source>
</evidence>
<accession>A0A5B0P0I6</accession>
<dbReference type="Gene3D" id="1.25.10.10">
    <property type="entry name" value="Leucine-rich Repeat Variant"/>
    <property type="match status" value="1"/>
</dbReference>
<evidence type="ECO:0000313" key="2">
    <source>
        <dbReference type="EMBL" id="KAA1129081.1"/>
    </source>
</evidence>
<keyword evidence="3" id="KW-1185">Reference proteome</keyword>
<proteinExistence type="predicted"/>
<dbReference type="Proteomes" id="UP000324748">
    <property type="component" value="Unassembled WGS sequence"/>
</dbReference>
<name>A0A5B0P0I6_PUCGR</name>
<gene>
    <name evidence="1" type="ORF">PGT21_023568</name>
    <name evidence="2" type="ORF">PGTUg99_028204</name>
</gene>
<sequence>MITKKQIPDELVFEWIQSSLRRNNDLMDTVGWLAKSESKEFKQTTGKVLLNLVERQDCRGLILKSGGGRMLMKIIATLTVSSNNLKP</sequence>
<organism evidence="1 3">
    <name type="scientific">Puccinia graminis f. sp. tritici</name>
    <dbReference type="NCBI Taxonomy" id="56615"/>
    <lineage>
        <taxon>Eukaryota</taxon>
        <taxon>Fungi</taxon>
        <taxon>Dikarya</taxon>
        <taxon>Basidiomycota</taxon>
        <taxon>Pucciniomycotina</taxon>
        <taxon>Pucciniomycetes</taxon>
        <taxon>Pucciniales</taxon>
        <taxon>Pucciniaceae</taxon>
        <taxon>Puccinia</taxon>
    </lineage>
</organism>
<dbReference type="OrthoDB" id="199930at2759"/>
<dbReference type="Proteomes" id="UP000325313">
    <property type="component" value="Unassembled WGS sequence"/>
</dbReference>
<protein>
    <submittedName>
        <fullName evidence="1">Uncharacterized protein</fullName>
    </submittedName>
</protein>
<dbReference type="EMBL" id="VSWC01000079">
    <property type="protein sequence ID" value="KAA1094506.1"/>
    <property type="molecule type" value="Genomic_DNA"/>
</dbReference>
<evidence type="ECO:0000313" key="4">
    <source>
        <dbReference type="Proteomes" id="UP000325313"/>
    </source>
</evidence>
<comment type="caution">
    <text evidence="1">The sequence shown here is derived from an EMBL/GenBank/DDBJ whole genome shotgun (WGS) entry which is preliminary data.</text>
</comment>
<dbReference type="EMBL" id="VDEP01000138">
    <property type="protein sequence ID" value="KAA1129081.1"/>
    <property type="molecule type" value="Genomic_DNA"/>
</dbReference>